<keyword evidence="5 11" id="KW-0378">Hydrolase</keyword>
<dbReference type="Gene3D" id="3.40.50.10860">
    <property type="entry name" value="Leucine Dehydrogenase, chain A, domain 1"/>
    <property type="match status" value="1"/>
</dbReference>
<dbReference type="InterPro" id="IPR020867">
    <property type="entry name" value="THF_DH/CycHdrlase_CS"/>
</dbReference>
<feature type="domain" description="Tetrahydrofolate dehydrogenase/cyclohydrolase catalytic" evidence="12">
    <location>
        <begin position="6"/>
        <end position="120"/>
    </location>
</feature>
<evidence type="ECO:0000313" key="15">
    <source>
        <dbReference type="Proteomes" id="UP001519362"/>
    </source>
</evidence>
<dbReference type="SUPFAM" id="SSF53223">
    <property type="entry name" value="Aminoacid dehydrogenase-like, N-terminal domain"/>
    <property type="match status" value="1"/>
</dbReference>
<dbReference type="InterPro" id="IPR046346">
    <property type="entry name" value="Aminoacid_DH-like_N_sf"/>
</dbReference>
<gene>
    <name evidence="11" type="primary">folD</name>
    <name evidence="14" type="ORF">JOF34_001757</name>
</gene>
<dbReference type="EC" id="1.5.1.5" evidence="11"/>
<dbReference type="Proteomes" id="UP001519362">
    <property type="component" value="Unassembled WGS sequence"/>
</dbReference>
<sequence>MTAQVLDGKAASAAIKDELKQRIAALKDKGVTPGIATVLVGADPASQLYVGMKHRQSEAIGMNSIQRELPADATQEKVEALIDELNADPSCHGYIVQLPLPKHIDTDRVLERIDPAKDADGLHPTNLGRLVLNVNSEITSPLPCTPRGVIELLQRSGYDLNGKHVVVVGRGITIGRSIGLILTRREVNATVTQVHTGTVDMGQYLRQADVIVASAGVKHLVRPEDVKPGAAVLDVGVTREDNPETGKQKIYGDVHPGVAEVAGYLSPNPGGVGPMTVALLMTNVVEAAERSLA</sequence>
<dbReference type="SUPFAM" id="SSF51735">
    <property type="entry name" value="NAD(P)-binding Rossmann-fold domains"/>
    <property type="match status" value="1"/>
</dbReference>
<keyword evidence="8 11" id="KW-0368">Histidine biosynthesis</keyword>
<comment type="caution">
    <text evidence="14">The sequence shown here is derived from an EMBL/GenBank/DDBJ whole genome shotgun (WGS) entry which is preliminary data.</text>
</comment>
<evidence type="ECO:0000256" key="5">
    <source>
        <dbReference type="ARBA" id="ARBA00022801"/>
    </source>
</evidence>
<comment type="caution">
    <text evidence="11">Lacks conserved residue(s) required for the propagation of feature annotation.</text>
</comment>
<dbReference type="NCBIfam" id="NF010789">
    <property type="entry name" value="PRK14193.1"/>
    <property type="match status" value="1"/>
</dbReference>
<feature type="binding site" evidence="11">
    <location>
        <begin position="169"/>
        <end position="171"/>
    </location>
    <ligand>
        <name>NADP(+)</name>
        <dbReference type="ChEBI" id="CHEBI:58349"/>
    </ligand>
</feature>
<dbReference type="PANTHER" id="PTHR48099">
    <property type="entry name" value="C-1-TETRAHYDROFOLATE SYNTHASE, CYTOPLASMIC-RELATED"/>
    <property type="match status" value="1"/>
</dbReference>
<comment type="catalytic activity">
    <reaction evidence="11">
        <text>(6R)-5,10-methenyltetrahydrofolate + H2O = (6R)-10-formyltetrahydrofolate + H(+)</text>
        <dbReference type="Rhea" id="RHEA:23700"/>
        <dbReference type="ChEBI" id="CHEBI:15377"/>
        <dbReference type="ChEBI" id="CHEBI:15378"/>
        <dbReference type="ChEBI" id="CHEBI:57455"/>
        <dbReference type="ChEBI" id="CHEBI:195366"/>
        <dbReference type="EC" id="3.5.4.9"/>
    </reaction>
</comment>
<dbReference type="InterPro" id="IPR000672">
    <property type="entry name" value="THF_DH/CycHdrlase"/>
</dbReference>
<dbReference type="Pfam" id="PF00763">
    <property type="entry name" value="THF_DHG_CYH"/>
    <property type="match status" value="1"/>
</dbReference>
<evidence type="ECO:0000259" key="12">
    <source>
        <dbReference type="Pfam" id="PF00763"/>
    </source>
</evidence>
<name>A0ABS4ZIQ8_9MICO</name>
<dbReference type="CDD" id="cd01080">
    <property type="entry name" value="NAD_bind_m-THF_DH_Cyclohyd"/>
    <property type="match status" value="1"/>
</dbReference>
<keyword evidence="7 11" id="KW-0560">Oxidoreductase</keyword>
<keyword evidence="4 11" id="KW-0658">Purine biosynthesis</keyword>
<dbReference type="EC" id="3.5.4.9" evidence="11"/>
<dbReference type="GO" id="GO:0004488">
    <property type="term" value="F:methylenetetrahydrofolate dehydrogenase (NADP+) activity"/>
    <property type="evidence" value="ECO:0007669"/>
    <property type="project" value="UniProtKB-EC"/>
</dbReference>
<keyword evidence="15" id="KW-1185">Reference proteome</keyword>
<comment type="subunit">
    <text evidence="11">Homodimer.</text>
</comment>
<dbReference type="InterPro" id="IPR020631">
    <property type="entry name" value="THF_DH/CycHdrlase_NAD-bd_dom"/>
</dbReference>
<dbReference type="Gene3D" id="3.40.50.720">
    <property type="entry name" value="NAD(P)-binding Rossmann-like Domain"/>
    <property type="match status" value="1"/>
</dbReference>
<accession>A0ABS4ZIQ8</accession>
<organism evidence="14 15">
    <name type="scientific">Microbacterium amylolyticum</name>
    <dbReference type="NCBI Taxonomy" id="936337"/>
    <lineage>
        <taxon>Bacteria</taxon>
        <taxon>Bacillati</taxon>
        <taxon>Actinomycetota</taxon>
        <taxon>Actinomycetes</taxon>
        <taxon>Micrococcales</taxon>
        <taxon>Microbacteriaceae</taxon>
        <taxon>Microbacterium</taxon>
    </lineage>
</organism>
<reference evidence="14 15" key="1">
    <citation type="submission" date="2021-03" db="EMBL/GenBank/DDBJ databases">
        <title>Sequencing the genomes of 1000 actinobacteria strains.</title>
        <authorList>
            <person name="Klenk H.-P."/>
        </authorList>
    </citation>
    <scope>NUCLEOTIDE SEQUENCE [LARGE SCALE GENOMIC DNA]</scope>
    <source>
        <strain evidence="14 15">DSM 24221</strain>
    </source>
</reference>
<dbReference type="PANTHER" id="PTHR48099:SF5">
    <property type="entry name" value="C-1-TETRAHYDROFOLATE SYNTHASE, CYTOPLASMIC"/>
    <property type="match status" value="1"/>
</dbReference>
<proteinExistence type="inferred from homology"/>
<keyword evidence="6 11" id="KW-0521">NADP</keyword>
<protein>
    <recommendedName>
        <fullName evidence="11">Bifunctional protein FolD</fullName>
    </recommendedName>
    <domain>
        <recommendedName>
            <fullName evidence="11">Methylenetetrahydrofolate dehydrogenase</fullName>
            <ecNumber evidence="11">1.5.1.5</ecNumber>
        </recommendedName>
    </domain>
    <domain>
        <recommendedName>
            <fullName evidence="11">Methenyltetrahydrofolate cyclohydrolase</fullName>
            <ecNumber evidence="11">3.5.4.9</ecNumber>
        </recommendedName>
    </domain>
</protein>
<keyword evidence="10 11" id="KW-0511">Multifunctional enzyme</keyword>
<dbReference type="RefSeq" id="WP_165134635.1">
    <property type="nucleotide sequence ID" value="NZ_CP049253.1"/>
</dbReference>
<comment type="function">
    <text evidence="11">Catalyzes the oxidation of 5,10-methylenetetrahydrofolate to 5,10-methenyltetrahydrofolate and then the hydrolysis of 5,10-methenyltetrahydrofolate to 10-formyltetrahydrofolate.</text>
</comment>
<evidence type="ECO:0000313" key="14">
    <source>
        <dbReference type="EMBL" id="MBP2437171.1"/>
    </source>
</evidence>
<dbReference type="EMBL" id="JAGIOL010000001">
    <property type="protein sequence ID" value="MBP2437171.1"/>
    <property type="molecule type" value="Genomic_DNA"/>
</dbReference>
<evidence type="ECO:0000256" key="11">
    <source>
        <dbReference type="HAMAP-Rule" id="MF_01576"/>
    </source>
</evidence>
<dbReference type="PRINTS" id="PR00085">
    <property type="entry name" value="THFDHDRGNASE"/>
</dbReference>
<evidence type="ECO:0000256" key="7">
    <source>
        <dbReference type="ARBA" id="ARBA00023002"/>
    </source>
</evidence>
<feature type="domain" description="Tetrahydrofolate dehydrogenase/cyclohydrolase NAD(P)-binding" evidence="13">
    <location>
        <begin position="143"/>
        <end position="291"/>
    </location>
</feature>
<dbReference type="PROSITE" id="PS00767">
    <property type="entry name" value="THF_DHG_CYH_2"/>
    <property type="match status" value="1"/>
</dbReference>
<feature type="binding site" evidence="11">
    <location>
        <position position="237"/>
    </location>
    <ligand>
        <name>NADP(+)</name>
        <dbReference type="ChEBI" id="CHEBI:58349"/>
    </ligand>
</feature>
<evidence type="ECO:0000256" key="6">
    <source>
        <dbReference type="ARBA" id="ARBA00022857"/>
    </source>
</evidence>
<keyword evidence="2 11" id="KW-0554">One-carbon metabolism</keyword>
<evidence type="ECO:0000256" key="9">
    <source>
        <dbReference type="ARBA" id="ARBA00023167"/>
    </source>
</evidence>
<dbReference type="HAMAP" id="MF_01576">
    <property type="entry name" value="THF_DHG_CYH"/>
    <property type="match status" value="1"/>
</dbReference>
<evidence type="ECO:0000256" key="1">
    <source>
        <dbReference type="ARBA" id="ARBA00004777"/>
    </source>
</evidence>
<evidence type="ECO:0000256" key="10">
    <source>
        <dbReference type="ARBA" id="ARBA00023268"/>
    </source>
</evidence>
<dbReference type="InterPro" id="IPR020630">
    <property type="entry name" value="THF_DH/CycHdrlase_cat_dom"/>
</dbReference>
<dbReference type="GO" id="GO:0004477">
    <property type="term" value="F:methenyltetrahydrofolate cyclohydrolase activity"/>
    <property type="evidence" value="ECO:0007669"/>
    <property type="project" value="UniProtKB-EC"/>
</dbReference>
<comment type="similarity">
    <text evidence="11">Belongs to the tetrahydrofolate dehydrogenase/cyclohydrolase family.</text>
</comment>
<comment type="pathway">
    <text evidence="1 11">One-carbon metabolism; tetrahydrofolate interconversion.</text>
</comment>
<evidence type="ECO:0000259" key="13">
    <source>
        <dbReference type="Pfam" id="PF02882"/>
    </source>
</evidence>
<dbReference type="InterPro" id="IPR036291">
    <property type="entry name" value="NAD(P)-bd_dom_sf"/>
</dbReference>
<dbReference type="Pfam" id="PF02882">
    <property type="entry name" value="THF_DHG_CYH_C"/>
    <property type="match status" value="1"/>
</dbReference>
<comment type="catalytic activity">
    <reaction evidence="11">
        <text>(6R)-5,10-methylene-5,6,7,8-tetrahydrofolate + NADP(+) = (6R)-5,10-methenyltetrahydrofolate + NADPH</text>
        <dbReference type="Rhea" id="RHEA:22812"/>
        <dbReference type="ChEBI" id="CHEBI:15636"/>
        <dbReference type="ChEBI" id="CHEBI:57455"/>
        <dbReference type="ChEBI" id="CHEBI:57783"/>
        <dbReference type="ChEBI" id="CHEBI:58349"/>
        <dbReference type="EC" id="1.5.1.5"/>
    </reaction>
</comment>
<keyword evidence="9 11" id="KW-0486">Methionine biosynthesis</keyword>
<evidence type="ECO:0000256" key="8">
    <source>
        <dbReference type="ARBA" id="ARBA00023102"/>
    </source>
</evidence>
<evidence type="ECO:0000256" key="4">
    <source>
        <dbReference type="ARBA" id="ARBA00022755"/>
    </source>
</evidence>
<evidence type="ECO:0000256" key="3">
    <source>
        <dbReference type="ARBA" id="ARBA00022605"/>
    </source>
</evidence>
<evidence type="ECO:0000256" key="2">
    <source>
        <dbReference type="ARBA" id="ARBA00022563"/>
    </source>
</evidence>
<keyword evidence="3 11" id="KW-0028">Amino-acid biosynthesis</keyword>